<dbReference type="Gene3D" id="2.100.10.50">
    <property type="match status" value="2"/>
</dbReference>
<evidence type="ECO:0008006" key="3">
    <source>
        <dbReference type="Google" id="ProtNLM"/>
    </source>
</evidence>
<name>A0AAV5A1F4_9AGAM</name>
<evidence type="ECO:0000313" key="2">
    <source>
        <dbReference type="Proteomes" id="UP001050691"/>
    </source>
</evidence>
<keyword evidence="2" id="KW-1185">Reference proteome</keyword>
<sequence length="307" mass="34102">MSYISGIIVHYGNPQPPKTILELNGGSADLNKDFQGQYVYLVAERTADANLACNRFEVIIQDKEDALRKDLSKGTGDGFRYLLSFSNVGDHEKVTDVRLLRLSKPIESPPAGFVGMTSDINKGRKGDFLYLIWTTGWTNTFKSSGTPYPVSYGYKSSRLLSAQAPLYVSGMNVAYGTHPSQEPDGALTEINHNNDDVNAGFNGSYVWLVPTFTSNAKDAVTGFNILIQEKSDSRYKDLARGSGGDYRYCVPLYDIHYIARVTNVRLLRSDDPVPGPPRGYQRMSIDINKGRGHSYLYLIWMEAVPNA</sequence>
<gene>
    <name evidence="1" type="ORF">Clacol_001257</name>
</gene>
<reference evidence="1" key="1">
    <citation type="submission" date="2021-10" db="EMBL/GenBank/DDBJ databases">
        <title>De novo Genome Assembly of Clathrus columnatus (Basidiomycota, Fungi) Using Illumina and Nanopore Sequence Data.</title>
        <authorList>
            <person name="Ogiso-Tanaka E."/>
            <person name="Itagaki H."/>
            <person name="Hosoya T."/>
            <person name="Hosaka K."/>
        </authorList>
    </citation>
    <scope>NUCLEOTIDE SEQUENCE</scope>
    <source>
        <strain evidence="1">MO-923</strain>
    </source>
</reference>
<dbReference type="EMBL" id="BPWL01000002">
    <property type="protein sequence ID" value="GJJ07058.1"/>
    <property type="molecule type" value="Genomic_DNA"/>
</dbReference>
<protein>
    <recommendedName>
        <fullName evidence="3">MABP domain-containing protein</fullName>
    </recommendedName>
</protein>
<organism evidence="1 2">
    <name type="scientific">Clathrus columnatus</name>
    <dbReference type="NCBI Taxonomy" id="1419009"/>
    <lineage>
        <taxon>Eukaryota</taxon>
        <taxon>Fungi</taxon>
        <taxon>Dikarya</taxon>
        <taxon>Basidiomycota</taxon>
        <taxon>Agaricomycotina</taxon>
        <taxon>Agaricomycetes</taxon>
        <taxon>Phallomycetidae</taxon>
        <taxon>Phallales</taxon>
        <taxon>Clathraceae</taxon>
        <taxon>Clathrus</taxon>
    </lineage>
</organism>
<proteinExistence type="predicted"/>
<accession>A0AAV5A1F4</accession>
<dbReference type="AlphaFoldDB" id="A0AAV5A1F4"/>
<dbReference type="Proteomes" id="UP001050691">
    <property type="component" value="Unassembled WGS sequence"/>
</dbReference>
<evidence type="ECO:0000313" key="1">
    <source>
        <dbReference type="EMBL" id="GJJ07058.1"/>
    </source>
</evidence>
<comment type="caution">
    <text evidence="1">The sequence shown here is derived from an EMBL/GenBank/DDBJ whole genome shotgun (WGS) entry which is preliminary data.</text>
</comment>